<evidence type="ECO:0000259" key="7">
    <source>
        <dbReference type="PROSITE" id="PS50835"/>
    </source>
</evidence>
<dbReference type="PROSITE" id="PS50835">
    <property type="entry name" value="IG_LIKE"/>
    <property type="match status" value="4"/>
</dbReference>
<dbReference type="Pfam" id="PF13927">
    <property type="entry name" value="Ig_3"/>
    <property type="match status" value="1"/>
</dbReference>
<keyword evidence="3" id="KW-1015">Disulfide bond</keyword>
<dbReference type="SMART" id="SM00060">
    <property type="entry name" value="FN3"/>
    <property type="match status" value="2"/>
</dbReference>
<dbReference type="InterPro" id="IPR003599">
    <property type="entry name" value="Ig_sub"/>
</dbReference>
<keyword evidence="4" id="KW-0393">Immunoglobulin domain</keyword>
<feature type="transmembrane region" description="Helical" evidence="5">
    <location>
        <begin position="785"/>
        <end position="808"/>
    </location>
</feature>
<dbReference type="InterPro" id="IPR013783">
    <property type="entry name" value="Ig-like_fold"/>
</dbReference>
<feature type="domain" description="Ig-like" evidence="7">
    <location>
        <begin position="442"/>
        <end position="532"/>
    </location>
</feature>
<dbReference type="SUPFAM" id="SSF48726">
    <property type="entry name" value="Immunoglobulin"/>
    <property type="match status" value="5"/>
</dbReference>
<evidence type="ECO:0000256" key="3">
    <source>
        <dbReference type="ARBA" id="ARBA00023157"/>
    </source>
</evidence>
<dbReference type="FunFam" id="2.60.40.10:FF:000032">
    <property type="entry name" value="palladin isoform X1"/>
    <property type="match status" value="1"/>
</dbReference>
<dbReference type="Gene3D" id="2.60.40.10">
    <property type="entry name" value="Immunoglobulins"/>
    <property type="match status" value="7"/>
</dbReference>
<feature type="domain" description="Fibronectin type-III" evidence="8">
    <location>
        <begin position="661"/>
        <end position="765"/>
    </location>
</feature>
<evidence type="ECO:0000256" key="1">
    <source>
        <dbReference type="ARBA" id="ARBA00022729"/>
    </source>
</evidence>
<dbReference type="PANTHER" id="PTHR45080:SF8">
    <property type="entry name" value="IG-LIKE DOMAIN-CONTAINING PROTEIN"/>
    <property type="match status" value="1"/>
</dbReference>
<keyword evidence="5" id="KW-1133">Transmembrane helix</keyword>
<keyword evidence="1 6" id="KW-0732">Signal</keyword>
<dbReference type="Pfam" id="PF07679">
    <property type="entry name" value="I-set"/>
    <property type="match status" value="2"/>
</dbReference>
<dbReference type="InterPro" id="IPR036179">
    <property type="entry name" value="Ig-like_dom_sf"/>
</dbReference>
<organism evidence="9">
    <name type="scientific">Aceria tosichella</name>
    <name type="common">wheat curl mite</name>
    <dbReference type="NCBI Taxonomy" id="561515"/>
    <lineage>
        <taxon>Eukaryota</taxon>
        <taxon>Metazoa</taxon>
        <taxon>Ecdysozoa</taxon>
        <taxon>Arthropoda</taxon>
        <taxon>Chelicerata</taxon>
        <taxon>Arachnida</taxon>
        <taxon>Acari</taxon>
        <taxon>Acariformes</taxon>
        <taxon>Trombidiformes</taxon>
        <taxon>Prostigmata</taxon>
        <taxon>Eupodina</taxon>
        <taxon>Eriophyoidea</taxon>
        <taxon>Eriophyidae</taxon>
        <taxon>Eriophyinae</taxon>
        <taxon>Aceriini</taxon>
        <taxon>Aceria</taxon>
    </lineage>
</organism>
<dbReference type="GO" id="GO:0007156">
    <property type="term" value="P:homophilic cell adhesion via plasma membrane adhesion molecules"/>
    <property type="evidence" value="ECO:0007669"/>
    <property type="project" value="TreeGrafter"/>
</dbReference>
<evidence type="ECO:0000256" key="2">
    <source>
        <dbReference type="ARBA" id="ARBA00022737"/>
    </source>
</evidence>
<gene>
    <name evidence="9" type="primary">FAS2</name>
    <name evidence="9" type="ORF">g.11977</name>
</gene>
<evidence type="ECO:0000259" key="8">
    <source>
        <dbReference type="PROSITE" id="PS50853"/>
    </source>
</evidence>
<dbReference type="GO" id="GO:0005886">
    <property type="term" value="C:plasma membrane"/>
    <property type="evidence" value="ECO:0007669"/>
    <property type="project" value="TreeGrafter"/>
</dbReference>
<dbReference type="Pfam" id="PF00041">
    <property type="entry name" value="fn3"/>
    <property type="match status" value="1"/>
</dbReference>
<dbReference type="InterPro" id="IPR007110">
    <property type="entry name" value="Ig-like_dom"/>
</dbReference>
<reference evidence="9" key="1">
    <citation type="submission" date="2018-10" db="EMBL/GenBank/DDBJ databases">
        <title>Transcriptome assembly of Aceria tosichella (Wheat curl mite) Type 2.</title>
        <authorList>
            <person name="Scully E.D."/>
            <person name="Geib S.M."/>
            <person name="Palmer N.A."/>
            <person name="Gupta A.K."/>
            <person name="Sarath G."/>
            <person name="Tatineni S."/>
        </authorList>
    </citation>
    <scope>NUCLEOTIDE SEQUENCE</scope>
    <source>
        <strain evidence="9">LincolnNE</strain>
    </source>
</reference>
<feature type="domain" description="Ig-like" evidence="7">
    <location>
        <begin position="245"/>
        <end position="332"/>
    </location>
</feature>
<proteinExistence type="predicted"/>
<evidence type="ECO:0000256" key="4">
    <source>
        <dbReference type="ARBA" id="ARBA00023319"/>
    </source>
</evidence>
<feature type="domain" description="Fibronectin type-III" evidence="8">
    <location>
        <begin position="540"/>
        <end position="650"/>
    </location>
</feature>
<feature type="domain" description="Ig-like" evidence="7">
    <location>
        <begin position="45"/>
        <end position="144"/>
    </location>
</feature>
<dbReference type="SMART" id="SM00409">
    <property type="entry name" value="IG"/>
    <property type="match status" value="5"/>
</dbReference>
<name>A0A6G1S7V9_9ACAR</name>
<dbReference type="CDD" id="cd00096">
    <property type="entry name" value="Ig"/>
    <property type="match status" value="3"/>
</dbReference>
<feature type="domain" description="Ig-like" evidence="7">
    <location>
        <begin position="150"/>
        <end position="238"/>
    </location>
</feature>
<dbReference type="InterPro" id="IPR050958">
    <property type="entry name" value="Cell_Adh-Cytoskel_Orgn"/>
</dbReference>
<dbReference type="PANTHER" id="PTHR45080">
    <property type="entry name" value="CONTACTIN 5"/>
    <property type="match status" value="1"/>
</dbReference>
<evidence type="ECO:0000256" key="5">
    <source>
        <dbReference type="SAM" id="Phobius"/>
    </source>
</evidence>
<dbReference type="Pfam" id="PF00047">
    <property type="entry name" value="ig"/>
    <property type="match status" value="1"/>
</dbReference>
<dbReference type="InterPro" id="IPR036116">
    <property type="entry name" value="FN3_sf"/>
</dbReference>
<dbReference type="InterPro" id="IPR013151">
    <property type="entry name" value="Immunoglobulin_dom"/>
</dbReference>
<dbReference type="CDD" id="cd00063">
    <property type="entry name" value="FN3"/>
    <property type="match status" value="2"/>
</dbReference>
<dbReference type="InterPro" id="IPR003961">
    <property type="entry name" value="FN3_dom"/>
</dbReference>
<feature type="signal peptide" evidence="6">
    <location>
        <begin position="1"/>
        <end position="35"/>
    </location>
</feature>
<dbReference type="SMART" id="SM00408">
    <property type="entry name" value="IGc2"/>
    <property type="match status" value="3"/>
</dbReference>
<dbReference type="AlphaFoldDB" id="A0A6G1S7V9"/>
<keyword evidence="5" id="KW-0812">Transmembrane</keyword>
<sequence length="835" mass="93503">MILPTIPKMILQHTNLFVLALGALAIITCIQHSLAANPGSIATGPRVEIKPDVPLVFFEAQTANKVLTCTTLGDKPGMFDQLRWSGPNRSDNWEELRRRHKVKETHRKGNALELEFQRPTPDDSGTYYCQGTYQKSDAYNASITVRVYNPIKIENCPDRQYVVEGAGSQKITCRITGDALSLEFYKDDAHLGSTNPRYKWDNDDSLLLLGSVNSSDAGTYRIEITSELTGNREKKEIQVEVHSKPEFPANSINEFSSVEGEQTELKCNVTGNPRPLVYWRDPKLRNSSSVGGYFVNPEEGTLLISKVNKNDDNGEFTCIARNNVGEASKKVLMVAMQRPNIYAFENKTFEEGTEAFLECRATGSPKPVFSIRRAGLNQVPYRMGDGFVTDITEDLEGGSAPGYVYRMKVKVDRSQFGLHYCNATNKAGSDEEVGQLAVKHRPDLSATPREQFFKLGDKNITLTCHIKAYPKPIVSWYNDMGQQILIAQEKFKASMDGQTHIVTMNPSLNVLANTDRYKCVAKNEIGEPAEVTIQVRYKTRPGMVDIVPLDFGPTMAKLQLAVPNDGGDRIRAYKYIAEGITMDNFNPIYNYPIDKHNETLIEALPTSSVYTIRNLLPYYRYKLSIKAVNDIGDGDWTETRIETRKATAPNPPIIIKPTLSSPSHLGITSEYQNGYLLRWSPPELDNGDPVTRYIIKLFKIKPEDSSVEPRDDEPLIIEQSNERPLNARIGPLETNSYYRINLQARNKYGDSEPASIIINTIANRPLMPEFNPQALTWLTEPSTPVLVGIVVLALLCLIIIDIIFCVCFQIGVSYSIRNCCCPAKANSVISDKTYT</sequence>
<dbReference type="SUPFAM" id="SSF49265">
    <property type="entry name" value="Fibronectin type III"/>
    <property type="match status" value="1"/>
</dbReference>
<dbReference type="PROSITE" id="PS50853">
    <property type="entry name" value="FN3"/>
    <property type="match status" value="2"/>
</dbReference>
<feature type="chain" id="PRO_5026029170" evidence="6">
    <location>
        <begin position="36"/>
        <end position="835"/>
    </location>
</feature>
<keyword evidence="2" id="KW-0677">Repeat</keyword>
<evidence type="ECO:0000313" key="9">
    <source>
        <dbReference type="EMBL" id="MDE46594.1"/>
    </source>
</evidence>
<dbReference type="GO" id="GO:0009653">
    <property type="term" value="P:anatomical structure morphogenesis"/>
    <property type="evidence" value="ECO:0007669"/>
    <property type="project" value="UniProtKB-ARBA"/>
</dbReference>
<dbReference type="InterPro" id="IPR013098">
    <property type="entry name" value="Ig_I-set"/>
</dbReference>
<dbReference type="GO" id="GO:0030154">
    <property type="term" value="P:cell differentiation"/>
    <property type="evidence" value="ECO:0007669"/>
    <property type="project" value="UniProtKB-ARBA"/>
</dbReference>
<protein>
    <submittedName>
        <fullName evidence="9">Fasciclin-2</fullName>
    </submittedName>
</protein>
<dbReference type="InterPro" id="IPR003598">
    <property type="entry name" value="Ig_sub2"/>
</dbReference>
<evidence type="ECO:0000256" key="6">
    <source>
        <dbReference type="SAM" id="SignalP"/>
    </source>
</evidence>
<accession>A0A6G1S7V9</accession>
<dbReference type="EMBL" id="GGYP01001823">
    <property type="protein sequence ID" value="MDE46594.1"/>
    <property type="molecule type" value="Transcribed_RNA"/>
</dbReference>
<keyword evidence="5" id="KW-0472">Membrane</keyword>